<dbReference type="InterPro" id="IPR048963">
    <property type="entry name" value="ArgZ/ArgE-like_C_2nd"/>
</dbReference>
<reference evidence="3 4" key="1">
    <citation type="submission" date="2020-04" db="EMBL/GenBank/DDBJ databases">
        <authorList>
            <person name="Hitch T.C.A."/>
            <person name="Wylensek D."/>
            <person name="Clavel T."/>
        </authorList>
    </citation>
    <scope>NUCLEOTIDE SEQUENCE [LARGE SCALE GENOMIC DNA]</scope>
    <source>
        <strain evidence="3 4">Oil-RF-744-FAT-WT-6-1</strain>
    </source>
</reference>
<evidence type="ECO:0000313" key="4">
    <source>
        <dbReference type="Proteomes" id="UP000591071"/>
    </source>
</evidence>
<sequence length="362" mass="40443">MSWSMPVYTAPDFTKEPFVHAPDVTLVPAPTDGGAPDQYHSMSIFPEYFKINGHWLLAEESRMDCVPVYDGQKIRIVEFRNLKKGDLVVIGRKECGEEGIYVHVDGFLTEEEKHKDTFVFRTGRSRETSYSKDYDSIYELLRHEKAHGKVVWILGPACAFDADSRKAFSDLVRNGYVNGLMAGNALATHDLEAAYLGTALGQDIYTQKLAPLGHYNHLDTINKVRQYGSIHSFIEQEHIDNGIIAACDQCHVPLVLAGSIRDDGPLPEVIGNVYQAQDAMRAMISDATTIICMATMLHSIATGNMFPSYRVVDGVVRPTYFYCVDISEFAVNKLRDRGSLSVDSIVTNVQDFIVNVRNNLCC</sequence>
<accession>A0A848BLN3</accession>
<dbReference type="Pfam" id="PF21571">
    <property type="entry name" value="ArgZ-like_C_1st"/>
    <property type="match status" value="1"/>
</dbReference>
<dbReference type="Gene3D" id="2.40.420.10">
    <property type="entry name" value="conserved putative lor/sdh protein from methanococcus maripaludis s2 domain"/>
    <property type="match status" value="1"/>
</dbReference>
<evidence type="ECO:0008006" key="5">
    <source>
        <dbReference type="Google" id="ProtNLM"/>
    </source>
</evidence>
<dbReference type="AlphaFoldDB" id="A0A848BLN3"/>
<evidence type="ECO:0000259" key="2">
    <source>
        <dbReference type="Pfam" id="PF21571"/>
    </source>
</evidence>
<dbReference type="EMBL" id="JABAFG010000001">
    <property type="protein sequence ID" value="NME27171.1"/>
    <property type="molecule type" value="Genomic_DNA"/>
</dbReference>
<organism evidence="3 4">
    <name type="scientific">Megasphaera hexanoica</name>
    <dbReference type="NCBI Taxonomy" id="1675036"/>
    <lineage>
        <taxon>Bacteria</taxon>
        <taxon>Bacillati</taxon>
        <taxon>Bacillota</taxon>
        <taxon>Negativicutes</taxon>
        <taxon>Veillonellales</taxon>
        <taxon>Veillonellaceae</taxon>
        <taxon>Megasphaera</taxon>
    </lineage>
</organism>
<name>A0A848BLN3_9FIRM</name>
<evidence type="ECO:0000259" key="1">
    <source>
        <dbReference type="Pfam" id="PF21570"/>
    </source>
</evidence>
<feature type="domain" description="Arginine dihydrolase ArgZ/ArgE-like C-terminal second subdomain" evidence="1">
    <location>
        <begin position="140"/>
        <end position="354"/>
    </location>
</feature>
<feature type="domain" description="Arginine dihydrolase ArgZ/ArgE-like C-terminal first subdomain" evidence="2">
    <location>
        <begin position="49"/>
        <end position="122"/>
    </location>
</feature>
<proteinExistence type="predicted"/>
<dbReference type="Gene3D" id="3.40.50.10690">
    <property type="entry name" value="putative lor/sdh protein like domains"/>
    <property type="match status" value="1"/>
</dbReference>
<protein>
    <recommendedName>
        <fullName evidence="5">LOR/SDH bifunctional protein</fullName>
    </recommendedName>
</protein>
<gene>
    <name evidence="3" type="ORF">HF872_00820</name>
</gene>
<evidence type="ECO:0000313" key="3">
    <source>
        <dbReference type="EMBL" id="NME27171.1"/>
    </source>
</evidence>
<dbReference type="InterPro" id="IPR048964">
    <property type="entry name" value="ArgZ/ArgE-like_C_1st"/>
</dbReference>
<comment type="caution">
    <text evidence="3">The sequence shown here is derived from an EMBL/GenBank/DDBJ whole genome shotgun (WGS) entry which is preliminary data.</text>
</comment>
<dbReference type="Proteomes" id="UP000591071">
    <property type="component" value="Unassembled WGS sequence"/>
</dbReference>
<dbReference type="Pfam" id="PF21570">
    <property type="entry name" value="ArgZ-like_C_2nd"/>
    <property type="match status" value="1"/>
</dbReference>
<dbReference type="RefSeq" id="WP_059076133.1">
    <property type="nucleotide sequence ID" value="NZ_JABAFG010000001.1"/>
</dbReference>